<dbReference type="Proteomes" id="UP001417504">
    <property type="component" value="Unassembled WGS sequence"/>
</dbReference>
<dbReference type="AlphaFoldDB" id="A0AAP0E165"/>
<reference evidence="1 2" key="1">
    <citation type="submission" date="2024-01" db="EMBL/GenBank/DDBJ databases">
        <title>Genome assemblies of Stephania.</title>
        <authorList>
            <person name="Yang L."/>
        </authorList>
    </citation>
    <scope>NUCLEOTIDE SEQUENCE [LARGE SCALE GENOMIC DNA]</scope>
    <source>
        <strain evidence="1">QJT</strain>
        <tissue evidence="1">Leaf</tissue>
    </source>
</reference>
<name>A0AAP0E165_9MAGN</name>
<organism evidence="1 2">
    <name type="scientific">Stephania japonica</name>
    <dbReference type="NCBI Taxonomy" id="461633"/>
    <lineage>
        <taxon>Eukaryota</taxon>
        <taxon>Viridiplantae</taxon>
        <taxon>Streptophyta</taxon>
        <taxon>Embryophyta</taxon>
        <taxon>Tracheophyta</taxon>
        <taxon>Spermatophyta</taxon>
        <taxon>Magnoliopsida</taxon>
        <taxon>Ranunculales</taxon>
        <taxon>Menispermaceae</taxon>
        <taxon>Menispermoideae</taxon>
        <taxon>Cissampelideae</taxon>
        <taxon>Stephania</taxon>
    </lineage>
</organism>
<evidence type="ECO:0000313" key="1">
    <source>
        <dbReference type="EMBL" id="KAK9084681.1"/>
    </source>
</evidence>
<evidence type="ECO:0000313" key="2">
    <source>
        <dbReference type="Proteomes" id="UP001417504"/>
    </source>
</evidence>
<comment type="caution">
    <text evidence="1">The sequence shown here is derived from an EMBL/GenBank/DDBJ whole genome shotgun (WGS) entry which is preliminary data.</text>
</comment>
<sequence length="53" mass="6028">MAVTWTAVGPRGLPWRTNVEIGAVTLPLKILVQQPQLPLDKLYNDQLKYCSKY</sequence>
<proteinExistence type="predicted"/>
<protein>
    <submittedName>
        <fullName evidence="1">Uncharacterized protein</fullName>
    </submittedName>
</protein>
<accession>A0AAP0E165</accession>
<gene>
    <name evidence="1" type="ORF">Sjap_025092</name>
</gene>
<dbReference type="EMBL" id="JBBNAE010000011">
    <property type="protein sequence ID" value="KAK9084681.1"/>
    <property type="molecule type" value="Genomic_DNA"/>
</dbReference>
<keyword evidence="2" id="KW-1185">Reference proteome</keyword>